<proteinExistence type="predicted"/>
<evidence type="ECO:0000313" key="1">
    <source>
        <dbReference type="EMBL" id="CAE0037933.1"/>
    </source>
</evidence>
<name>A0A7S2ZEU2_9RHOD</name>
<dbReference type="EMBL" id="HBHW01007776">
    <property type="protein sequence ID" value="CAE0037933.1"/>
    <property type="molecule type" value="Transcribed_RNA"/>
</dbReference>
<reference evidence="1" key="1">
    <citation type="submission" date="2021-01" db="EMBL/GenBank/DDBJ databases">
        <authorList>
            <person name="Corre E."/>
            <person name="Pelletier E."/>
            <person name="Niang G."/>
            <person name="Scheremetjew M."/>
            <person name="Finn R."/>
            <person name="Kale V."/>
            <person name="Holt S."/>
            <person name="Cochrane G."/>
            <person name="Meng A."/>
            <person name="Brown T."/>
            <person name="Cohen L."/>
        </authorList>
    </citation>
    <scope>NUCLEOTIDE SEQUENCE</scope>
    <source>
        <strain evidence="1">CCMP 769</strain>
    </source>
</reference>
<accession>A0A7S2ZEU2</accession>
<dbReference type="AlphaFoldDB" id="A0A7S2ZEU2"/>
<organism evidence="1">
    <name type="scientific">Rhodosorus marinus</name>
    <dbReference type="NCBI Taxonomy" id="101924"/>
    <lineage>
        <taxon>Eukaryota</taxon>
        <taxon>Rhodophyta</taxon>
        <taxon>Stylonematophyceae</taxon>
        <taxon>Stylonematales</taxon>
        <taxon>Stylonemataceae</taxon>
        <taxon>Rhodosorus</taxon>
    </lineage>
</organism>
<gene>
    <name evidence="1" type="ORF">RMAR00112_LOCUS5889</name>
</gene>
<sequence length="209" mass="23689">MDELGSLWVFGEPGGRVCAWLRTWQLGSWMIARMDDLLKSVDVSAESVGVLVDRSESTALMSSIEETDKLHKQLVENEARERIQKLDEKWSSVSDEALGELHNTLCEMDSYFKSILNRQDAVAGKIVEEEGISSATFLLKKDHAKFTELLSLCELNLLKSEATQANMRRLRKGQLNLERGFASEDQLLDDIQKTIQEMIRVQAKLQVKS</sequence>
<protein>
    <submittedName>
        <fullName evidence="1">Uncharacterized protein</fullName>
    </submittedName>
</protein>